<feature type="compositionally biased region" description="Basic and acidic residues" evidence="1">
    <location>
        <begin position="253"/>
        <end position="276"/>
    </location>
</feature>
<evidence type="ECO:0000313" key="3">
    <source>
        <dbReference type="Proteomes" id="UP000800200"/>
    </source>
</evidence>
<sequence>MRNKRSNRKSSWVMLAESGAYTPLPGEQTLYTSPPRTTLSVQSSSNHSSSQQFSTQCRSGIVYLTNRRVIYLPVSPTPEFQSFAIPILNVIDSRVTAPWFGANKWEATIQPVYGGGVPPQHAELELSMEFREGGAFDFGTTFERLKERLHQAVDVARESGFVSSDGTESGGGRGAGALAGVNLNSVHLDDLPAYEESRQHTILRPSEPLPSPPIDQDSGIGTSPEIPNKSSSRTSPRQETFQPPTGPPPGYEEVQRDSVADELERRLRNAEQRDER</sequence>
<dbReference type="Proteomes" id="UP000800200">
    <property type="component" value="Unassembled WGS sequence"/>
</dbReference>
<feature type="region of interest" description="Disordered" evidence="1">
    <location>
        <begin position="202"/>
        <end position="276"/>
    </location>
</feature>
<dbReference type="PANTHER" id="PTHR31606">
    <property type="entry name" value="WW DOMAIN BINDING PROTEIN 2, ISOFORM E"/>
    <property type="match status" value="1"/>
</dbReference>
<dbReference type="InterPro" id="IPR044852">
    <property type="entry name" value="WBP2-like"/>
</dbReference>
<feature type="compositionally biased region" description="Polar residues" evidence="1">
    <location>
        <begin position="228"/>
        <end position="243"/>
    </location>
</feature>
<dbReference type="GO" id="GO:0003713">
    <property type="term" value="F:transcription coactivator activity"/>
    <property type="evidence" value="ECO:0007669"/>
    <property type="project" value="InterPro"/>
</dbReference>
<dbReference type="GO" id="GO:0005634">
    <property type="term" value="C:nucleus"/>
    <property type="evidence" value="ECO:0007669"/>
    <property type="project" value="TreeGrafter"/>
</dbReference>
<dbReference type="OrthoDB" id="1259151at2759"/>
<feature type="region of interest" description="Disordered" evidence="1">
    <location>
        <begin position="25"/>
        <end position="52"/>
    </location>
</feature>
<accession>A0A6A6DL52</accession>
<dbReference type="CDD" id="cd13214">
    <property type="entry name" value="PH-GRAM_WBP2"/>
    <property type="match status" value="1"/>
</dbReference>
<organism evidence="2 3">
    <name type="scientific">Zopfia rhizophila CBS 207.26</name>
    <dbReference type="NCBI Taxonomy" id="1314779"/>
    <lineage>
        <taxon>Eukaryota</taxon>
        <taxon>Fungi</taxon>
        <taxon>Dikarya</taxon>
        <taxon>Ascomycota</taxon>
        <taxon>Pezizomycotina</taxon>
        <taxon>Dothideomycetes</taxon>
        <taxon>Dothideomycetes incertae sedis</taxon>
        <taxon>Zopfiaceae</taxon>
        <taxon>Zopfia</taxon>
    </lineage>
</organism>
<gene>
    <name evidence="2" type="ORF">K469DRAFT_335436</name>
</gene>
<protein>
    <recommendedName>
        <fullName evidence="4">GRAM domain-containing protein</fullName>
    </recommendedName>
</protein>
<proteinExistence type="predicted"/>
<evidence type="ECO:0000313" key="2">
    <source>
        <dbReference type="EMBL" id="KAF2178306.1"/>
    </source>
</evidence>
<dbReference type="GO" id="GO:0031490">
    <property type="term" value="F:chromatin DNA binding"/>
    <property type="evidence" value="ECO:0007669"/>
    <property type="project" value="TreeGrafter"/>
</dbReference>
<dbReference type="SUPFAM" id="SSF50729">
    <property type="entry name" value="PH domain-like"/>
    <property type="match status" value="1"/>
</dbReference>
<reference evidence="2" key="1">
    <citation type="journal article" date="2020" name="Stud. Mycol.">
        <title>101 Dothideomycetes genomes: a test case for predicting lifestyles and emergence of pathogens.</title>
        <authorList>
            <person name="Haridas S."/>
            <person name="Albert R."/>
            <person name="Binder M."/>
            <person name="Bloem J."/>
            <person name="Labutti K."/>
            <person name="Salamov A."/>
            <person name="Andreopoulos B."/>
            <person name="Baker S."/>
            <person name="Barry K."/>
            <person name="Bills G."/>
            <person name="Bluhm B."/>
            <person name="Cannon C."/>
            <person name="Castanera R."/>
            <person name="Culley D."/>
            <person name="Daum C."/>
            <person name="Ezra D."/>
            <person name="Gonzalez J."/>
            <person name="Henrissat B."/>
            <person name="Kuo A."/>
            <person name="Liang C."/>
            <person name="Lipzen A."/>
            <person name="Lutzoni F."/>
            <person name="Magnuson J."/>
            <person name="Mondo S."/>
            <person name="Nolan M."/>
            <person name="Ohm R."/>
            <person name="Pangilinan J."/>
            <person name="Park H.-J."/>
            <person name="Ramirez L."/>
            <person name="Alfaro M."/>
            <person name="Sun H."/>
            <person name="Tritt A."/>
            <person name="Yoshinaga Y."/>
            <person name="Zwiers L.-H."/>
            <person name="Turgeon B."/>
            <person name="Goodwin S."/>
            <person name="Spatafora J."/>
            <person name="Crous P."/>
            <person name="Grigoriev I."/>
        </authorList>
    </citation>
    <scope>NUCLEOTIDE SEQUENCE</scope>
    <source>
        <strain evidence="2">CBS 207.26</strain>
    </source>
</reference>
<feature type="compositionally biased region" description="Low complexity" evidence="1">
    <location>
        <begin position="40"/>
        <end position="52"/>
    </location>
</feature>
<dbReference type="EMBL" id="ML994676">
    <property type="protein sequence ID" value="KAF2178306.1"/>
    <property type="molecule type" value="Genomic_DNA"/>
</dbReference>
<keyword evidence="3" id="KW-1185">Reference proteome</keyword>
<dbReference type="AlphaFoldDB" id="A0A6A6DL52"/>
<evidence type="ECO:0000256" key="1">
    <source>
        <dbReference type="SAM" id="MobiDB-lite"/>
    </source>
</evidence>
<feature type="compositionally biased region" description="Polar residues" evidence="1">
    <location>
        <begin position="29"/>
        <end position="39"/>
    </location>
</feature>
<evidence type="ECO:0008006" key="4">
    <source>
        <dbReference type="Google" id="ProtNLM"/>
    </source>
</evidence>
<name>A0A6A6DL52_9PEZI</name>
<dbReference type="PANTHER" id="PTHR31606:SF1">
    <property type="entry name" value="WW DOMAIN BINDING PROTEIN 2, ISOFORM E"/>
    <property type="match status" value="1"/>
</dbReference>